<evidence type="ECO:0000313" key="1">
    <source>
        <dbReference type="EMBL" id="EMY02441.1"/>
    </source>
</evidence>
<organism evidence="1 2">
    <name type="scientific">Leptospira interrogans str. 2002000626</name>
    <dbReference type="NCBI Taxonomy" id="996803"/>
    <lineage>
        <taxon>Bacteria</taxon>
        <taxon>Pseudomonadati</taxon>
        <taxon>Spirochaetota</taxon>
        <taxon>Spirochaetia</taxon>
        <taxon>Leptospirales</taxon>
        <taxon>Leptospiraceae</taxon>
        <taxon>Leptospira</taxon>
    </lineage>
</organism>
<dbReference type="Proteomes" id="UP000012329">
    <property type="component" value="Unassembled WGS sequence"/>
</dbReference>
<evidence type="ECO:0000313" key="2">
    <source>
        <dbReference type="Proteomes" id="UP000012329"/>
    </source>
</evidence>
<comment type="caution">
    <text evidence="1">The sequence shown here is derived from an EMBL/GenBank/DDBJ whole genome shotgun (WGS) entry which is preliminary data.</text>
</comment>
<gene>
    <name evidence="1" type="ORF">LEP1GSC029_3428</name>
</gene>
<protein>
    <submittedName>
        <fullName evidence="1">Uncharacterized protein</fullName>
    </submittedName>
</protein>
<name>A0A829D270_LEPIR</name>
<dbReference type="AlphaFoldDB" id="A0A829D270"/>
<dbReference type="EMBL" id="AFJL02000243">
    <property type="protein sequence ID" value="EMY02441.1"/>
    <property type="molecule type" value="Genomic_DNA"/>
</dbReference>
<sequence>MFQKKNCSIYELYSDFEKPIRIFSNVEEIIQEFQISKNQTRFI</sequence>
<proteinExistence type="predicted"/>
<reference evidence="1 2" key="1">
    <citation type="submission" date="2013-02" db="EMBL/GenBank/DDBJ databases">
        <authorList>
            <person name="Harkins D.M."/>
            <person name="Durkin A.S."/>
            <person name="Brinkac L.M."/>
            <person name="Haft D.H."/>
            <person name="Selengut J.D."/>
            <person name="Sanka R."/>
            <person name="DePew J."/>
            <person name="Purushe J."/>
            <person name="Whelen A.C."/>
            <person name="Vinetz J.M."/>
            <person name="Sutton G.G."/>
            <person name="Nierman W.C."/>
            <person name="Fouts D.E."/>
        </authorList>
    </citation>
    <scope>NUCLEOTIDE SEQUENCE [LARGE SCALE GENOMIC DNA]</scope>
    <source>
        <strain evidence="1 2">2002000626</strain>
    </source>
</reference>
<accession>A0A829D270</accession>